<gene>
    <name evidence="1" type="ORF">MM35RIKEN_06970</name>
</gene>
<dbReference type="Pfam" id="PF14056">
    <property type="entry name" value="DUF4250"/>
    <property type="match status" value="1"/>
</dbReference>
<evidence type="ECO:0000313" key="2">
    <source>
        <dbReference type="Proteomes" id="UP000681343"/>
    </source>
</evidence>
<dbReference type="EMBL" id="AP023415">
    <property type="protein sequence ID" value="BCK78505.1"/>
    <property type="molecule type" value="Genomic_DNA"/>
</dbReference>
<keyword evidence="2" id="KW-1185">Reference proteome</keyword>
<dbReference type="InterPro" id="IPR025346">
    <property type="entry name" value="DUF4250"/>
</dbReference>
<reference evidence="1" key="1">
    <citation type="submission" date="2020-09" db="EMBL/GenBank/DDBJ databases">
        <title>New species isolated from human feces.</title>
        <authorList>
            <person name="Kitahara M."/>
            <person name="Shigeno Y."/>
            <person name="Shime M."/>
            <person name="Matsumoto Y."/>
            <person name="Nakamura S."/>
            <person name="Motooka D."/>
            <person name="Fukuoka S."/>
            <person name="Nishikawa H."/>
            <person name="Benno Y."/>
        </authorList>
    </citation>
    <scope>NUCLEOTIDE SEQUENCE</scope>
    <source>
        <strain evidence="1">MM35</strain>
    </source>
</reference>
<evidence type="ECO:0000313" key="1">
    <source>
        <dbReference type="EMBL" id="BCK78505.1"/>
    </source>
</evidence>
<dbReference type="Proteomes" id="UP000681343">
    <property type="component" value="Chromosome"/>
</dbReference>
<organism evidence="1 2">
    <name type="scientific">Vescimonas fastidiosa</name>
    <dbReference type="NCBI Taxonomy" id="2714353"/>
    <lineage>
        <taxon>Bacteria</taxon>
        <taxon>Bacillati</taxon>
        <taxon>Bacillota</taxon>
        <taxon>Clostridia</taxon>
        <taxon>Eubacteriales</taxon>
        <taxon>Oscillospiraceae</taxon>
        <taxon>Vescimonas</taxon>
    </lineage>
</organism>
<protein>
    <submittedName>
        <fullName evidence="1">DUF4250 domain-containing protein</fullName>
    </submittedName>
</protein>
<dbReference type="AlphaFoldDB" id="A0A810PW91"/>
<proteinExistence type="predicted"/>
<sequence>MLLSFVNMKLRDEFSDLDELCGALDVSREDLERRLKALGYAYNEKTNQFK</sequence>
<name>A0A810PW91_9FIRM</name>
<dbReference type="KEGG" id="vfa:MM35RIKEN_06970"/>
<accession>A0A810PW91</accession>